<dbReference type="GO" id="GO:0005840">
    <property type="term" value="C:ribosome"/>
    <property type="evidence" value="ECO:0007669"/>
    <property type="project" value="UniProtKB-KW"/>
</dbReference>
<name>A0A7S0NBT1_9CRYP</name>
<gene>
    <name evidence="4" type="ORF">CCUR1050_LOCUS33219</name>
</gene>
<evidence type="ECO:0000313" key="4">
    <source>
        <dbReference type="EMBL" id="CAD8663936.1"/>
    </source>
</evidence>
<dbReference type="GO" id="GO:1990904">
    <property type="term" value="C:ribonucleoprotein complex"/>
    <property type="evidence" value="ECO:0007669"/>
    <property type="project" value="UniProtKB-KW"/>
</dbReference>
<sequence length="129" mass="15150">MKPINFKISTQKFKDNLLLQRKQFSITINHPGFASVSKKELQKEIANVYKIKDFSTIFLFGFKTHFGGGMSTGFGFIYNNIKAARQFEPRYRLVRNELLEINRQSSKQRKEQKNKSKKIRGKKNKKTDN</sequence>
<dbReference type="InterPro" id="IPR053709">
    <property type="entry name" value="eRP_eS24_sf"/>
</dbReference>
<dbReference type="Gene3D" id="3.30.70.3370">
    <property type="match status" value="1"/>
</dbReference>
<proteinExistence type="inferred from homology"/>
<organism evidence="4">
    <name type="scientific">Cryptomonas curvata</name>
    <dbReference type="NCBI Taxonomy" id="233186"/>
    <lineage>
        <taxon>Eukaryota</taxon>
        <taxon>Cryptophyceae</taxon>
        <taxon>Cryptomonadales</taxon>
        <taxon>Cryptomonadaceae</taxon>
        <taxon>Cryptomonas</taxon>
    </lineage>
</organism>
<dbReference type="InterPro" id="IPR012678">
    <property type="entry name" value="Ribosomal_uL23/eL15/eS24_sf"/>
</dbReference>
<reference evidence="4" key="1">
    <citation type="submission" date="2021-01" db="EMBL/GenBank/DDBJ databases">
        <authorList>
            <person name="Corre E."/>
            <person name="Pelletier E."/>
            <person name="Niang G."/>
            <person name="Scheremetjew M."/>
            <person name="Finn R."/>
            <person name="Kale V."/>
            <person name="Holt S."/>
            <person name="Cochrane G."/>
            <person name="Meng A."/>
            <person name="Brown T."/>
            <person name="Cohen L."/>
        </authorList>
    </citation>
    <scope>NUCLEOTIDE SEQUENCE</scope>
    <source>
        <strain evidence="4">CCAP979/52</strain>
    </source>
</reference>
<dbReference type="GO" id="GO:0003735">
    <property type="term" value="F:structural constituent of ribosome"/>
    <property type="evidence" value="ECO:0007669"/>
    <property type="project" value="InterPro"/>
</dbReference>
<dbReference type="AlphaFoldDB" id="A0A7S0NBT1"/>
<dbReference type="SUPFAM" id="SSF54189">
    <property type="entry name" value="Ribosomal proteins S24e, L23 and L15e"/>
    <property type="match status" value="1"/>
</dbReference>
<protein>
    <recommendedName>
        <fullName evidence="5">40S ribosomal protein S24</fullName>
    </recommendedName>
</protein>
<dbReference type="PANTHER" id="PTHR10496">
    <property type="entry name" value="40S RIBOSOMAL PROTEIN S24"/>
    <property type="match status" value="1"/>
</dbReference>
<feature type="region of interest" description="Disordered" evidence="3">
    <location>
        <begin position="102"/>
        <end position="129"/>
    </location>
</feature>
<evidence type="ECO:0008006" key="5">
    <source>
        <dbReference type="Google" id="ProtNLM"/>
    </source>
</evidence>
<keyword evidence="2" id="KW-0687">Ribonucleoprotein</keyword>
<evidence type="ECO:0000256" key="1">
    <source>
        <dbReference type="ARBA" id="ARBA00022980"/>
    </source>
</evidence>
<dbReference type="InterPro" id="IPR001976">
    <property type="entry name" value="Ribosomal_eS24"/>
</dbReference>
<dbReference type="Pfam" id="PF01282">
    <property type="entry name" value="Ribosomal_S24e"/>
    <property type="match status" value="1"/>
</dbReference>
<evidence type="ECO:0000256" key="3">
    <source>
        <dbReference type="SAM" id="MobiDB-lite"/>
    </source>
</evidence>
<dbReference type="HAMAP" id="MF_00545">
    <property type="entry name" value="Ribosomal_eS24"/>
    <property type="match status" value="1"/>
</dbReference>
<evidence type="ECO:0000256" key="2">
    <source>
        <dbReference type="ARBA" id="ARBA00023274"/>
    </source>
</evidence>
<dbReference type="EMBL" id="HBEZ01060470">
    <property type="protein sequence ID" value="CAD8663936.1"/>
    <property type="molecule type" value="Transcribed_RNA"/>
</dbReference>
<keyword evidence="1" id="KW-0689">Ribosomal protein</keyword>
<accession>A0A7S0NBT1</accession>
<dbReference type="GO" id="GO:0006412">
    <property type="term" value="P:translation"/>
    <property type="evidence" value="ECO:0007669"/>
    <property type="project" value="InterPro"/>
</dbReference>
<feature type="compositionally biased region" description="Basic residues" evidence="3">
    <location>
        <begin position="115"/>
        <end position="129"/>
    </location>
</feature>